<evidence type="ECO:0000313" key="5">
    <source>
        <dbReference type="EMBL" id="CAB4794985.1"/>
    </source>
</evidence>
<proteinExistence type="predicted"/>
<dbReference type="InterPro" id="IPR046981">
    <property type="entry name" value="G1P_cyt_trans"/>
</dbReference>
<gene>
    <name evidence="4" type="ORF">UFOPK2648_00156</name>
    <name evidence="5" type="ORF">UFOPK3037_00214</name>
    <name evidence="2" type="ORF">UFOPK3406_00158</name>
    <name evidence="3" type="ORF">UFOPK3925_00793</name>
    <name evidence="6" type="ORF">UFOPK4097_00429</name>
    <name evidence="7" type="ORF">UFOPK4301_00547</name>
</gene>
<dbReference type="AlphaFoldDB" id="A0A6J6PF07"/>
<evidence type="ECO:0000313" key="6">
    <source>
        <dbReference type="EMBL" id="CAB5012836.1"/>
    </source>
</evidence>
<reference evidence="4" key="1">
    <citation type="submission" date="2020-05" db="EMBL/GenBank/DDBJ databases">
        <authorList>
            <person name="Chiriac C."/>
            <person name="Salcher M."/>
            <person name="Ghai R."/>
            <person name="Kavagutti S V."/>
        </authorList>
    </citation>
    <scope>NUCLEOTIDE SEQUENCE</scope>
</reference>
<dbReference type="Pfam" id="PF00483">
    <property type="entry name" value="NTP_transferase"/>
    <property type="match status" value="1"/>
</dbReference>
<dbReference type="PANTHER" id="PTHR47183">
    <property type="entry name" value="GLUCOSE-1-PHOSPHATE CYTIDYLYLTRANSFERASE-RELATED"/>
    <property type="match status" value="1"/>
</dbReference>
<evidence type="ECO:0000313" key="4">
    <source>
        <dbReference type="EMBL" id="CAB4698100.1"/>
    </source>
</evidence>
<dbReference type="Gene3D" id="3.90.550.10">
    <property type="entry name" value="Spore Coat Polysaccharide Biosynthesis Protein SpsA, Chain A"/>
    <property type="match status" value="1"/>
</dbReference>
<name>A0A6J6PF07_9ZZZZ</name>
<dbReference type="InterPro" id="IPR005835">
    <property type="entry name" value="NTP_transferase_dom"/>
</dbReference>
<protein>
    <submittedName>
        <fullName evidence="4">Unannotated protein</fullName>
    </submittedName>
</protein>
<sequence>MKAVLLAGGLGTRLREETEFKPKPMVEVGGRPIIWHIMKNIAMHNIGEFVVATGYKSEVIKDYFLDYEARNNDFTVSLGEKHAIEFHDAHDEGDWRVTLAFTGELTMTGGRVKRIEKYLGGERFLCTYGDGLADVDISALLDFHKSHGKLATVTTVQPSSRFGIMDVNSGGEVKSFKEKPKLDGWINIGFFIFEPEVLSYLDTECVLEQEPLAKLAKDGQLMAFRHEGFWQPMDTYRESTMLNEMWNDGSAPWKTWS</sequence>
<accession>A0A6J6PF07</accession>
<dbReference type="EMBL" id="CAESAD010000004">
    <property type="protein sequence ID" value="CAB4338702.1"/>
    <property type="molecule type" value="Genomic_DNA"/>
</dbReference>
<dbReference type="CDD" id="cd02524">
    <property type="entry name" value="G1P_cytidylyltransferase"/>
    <property type="match status" value="1"/>
</dbReference>
<dbReference type="NCBIfam" id="TIGR02623">
    <property type="entry name" value="G1P_cyt_trans"/>
    <property type="match status" value="1"/>
</dbReference>
<dbReference type="EMBL" id="CAFBPK010000004">
    <property type="protein sequence ID" value="CAB5012836.1"/>
    <property type="molecule type" value="Genomic_DNA"/>
</dbReference>
<dbReference type="SUPFAM" id="SSF53448">
    <property type="entry name" value="Nucleotide-diphospho-sugar transferases"/>
    <property type="match status" value="1"/>
</dbReference>
<dbReference type="EMBL" id="CAEZYC010000004">
    <property type="protein sequence ID" value="CAB4698100.1"/>
    <property type="molecule type" value="Genomic_DNA"/>
</dbReference>
<organism evidence="4">
    <name type="scientific">freshwater metagenome</name>
    <dbReference type="NCBI Taxonomy" id="449393"/>
    <lineage>
        <taxon>unclassified sequences</taxon>
        <taxon>metagenomes</taxon>
        <taxon>ecological metagenomes</taxon>
    </lineage>
</organism>
<dbReference type="InterPro" id="IPR029044">
    <property type="entry name" value="Nucleotide-diphossugar_trans"/>
</dbReference>
<dbReference type="PANTHER" id="PTHR47183:SF1">
    <property type="entry name" value="GLUCOSE-1-PHOSPHATE CYTIDYLYLTRANSFERASE"/>
    <property type="match status" value="1"/>
</dbReference>
<evidence type="ECO:0000313" key="3">
    <source>
        <dbReference type="EMBL" id="CAB4338702.1"/>
    </source>
</evidence>
<evidence type="ECO:0000313" key="2">
    <source>
        <dbReference type="EMBL" id="CAB4330731.1"/>
    </source>
</evidence>
<dbReference type="EMBL" id="CAFBQG010000049">
    <property type="protein sequence ID" value="CAB5047559.1"/>
    <property type="molecule type" value="Genomic_DNA"/>
</dbReference>
<dbReference type="GO" id="GO:0047343">
    <property type="term" value="F:glucose-1-phosphate cytidylyltransferase activity"/>
    <property type="evidence" value="ECO:0007669"/>
    <property type="project" value="InterPro"/>
</dbReference>
<evidence type="ECO:0000313" key="7">
    <source>
        <dbReference type="EMBL" id="CAB5047559.1"/>
    </source>
</evidence>
<dbReference type="EMBL" id="CAFAAO010000002">
    <property type="protein sequence ID" value="CAB4794985.1"/>
    <property type="molecule type" value="Genomic_DNA"/>
</dbReference>
<dbReference type="InterPro" id="IPR013446">
    <property type="entry name" value="G1P_cyt_trans-like"/>
</dbReference>
<feature type="domain" description="Nucleotidyl transferase" evidence="1">
    <location>
        <begin position="2"/>
        <end position="201"/>
    </location>
</feature>
<dbReference type="GO" id="GO:0009243">
    <property type="term" value="P:O antigen biosynthetic process"/>
    <property type="evidence" value="ECO:0007669"/>
    <property type="project" value="InterPro"/>
</dbReference>
<evidence type="ECO:0000259" key="1">
    <source>
        <dbReference type="Pfam" id="PF00483"/>
    </source>
</evidence>
<dbReference type="EMBL" id="CAESAI010000002">
    <property type="protein sequence ID" value="CAB4330731.1"/>
    <property type="molecule type" value="Genomic_DNA"/>
</dbReference>